<protein>
    <recommendedName>
        <fullName evidence="4">AAA domain-containing protein</fullName>
    </recommendedName>
</protein>
<dbReference type="PANTHER" id="PTHR43566">
    <property type="entry name" value="CONSERVED PROTEIN"/>
    <property type="match status" value="1"/>
</dbReference>
<dbReference type="EMBL" id="UOEN01000396">
    <property type="protein sequence ID" value="VAW17949.1"/>
    <property type="molecule type" value="Genomic_DNA"/>
</dbReference>
<gene>
    <name evidence="3" type="ORF">MNBD_BACTEROID05-1153</name>
</gene>
<name>A0A3B0U0M2_9ZZZZ</name>
<dbReference type="PANTHER" id="PTHR43566:SF2">
    <property type="entry name" value="DUF4143 DOMAIN-CONTAINING PROTEIN"/>
    <property type="match status" value="1"/>
</dbReference>
<evidence type="ECO:0000259" key="1">
    <source>
        <dbReference type="Pfam" id="PF13173"/>
    </source>
</evidence>
<sequence length="263" mass="29973">MIDRQISAKIKGYANRYPVVTLTGPRQSGKTTLCKMLFKKHAYYSLEDLDVRNRAINDPRSFLDKCRKTGAILDEIQRVPTLMSYIQGVVDVEQKDGQFILTGSQNFQLLNTITQSLAGRTALATLLPFSYSEIYGKKSPTLDKILLKGFYPRIHDKKLNPSEGLGFYVSTYLERDIRTLINIKDLSKFEVFLKLCAARTGQVLNMSNLANDCGINHNTAKSWLSLLEASYIIHFVRPHFKNFKKRLMKSPKLYFIDVGLAAY</sequence>
<dbReference type="InterPro" id="IPR041682">
    <property type="entry name" value="AAA_14"/>
</dbReference>
<accession>A0A3B0U0M2</accession>
<dbReference type="Pfam" id="PF13173">
    <property type="entry name" value="AAA_14"/>
    <property type="match status" value="1"/>
</dbReference>
<evidence type="ECO:0000259" key="2">
    <source>
        <dbReference type="Pfam" id="PF13635"/>
    </source>
</evidence>
<reference evidence="3" key="1">
    <citation type="submission" date="2018-06" db="EMBL/GenBank/DDBJ databases">
        <authorList>
            <person name="Zhirakovskaya E."/>
        </authorList>
    </citation>
    <scope>NUCLEOTIDE SEQUENCE</scope>
</reference>
<feature type="non-terminal residue" evidence="3">
    <location>
        <position position="263"/>
    </location>
</feature>
<dbReference type="AlphaFoldDB" id="A0A3B0U0M2"/>
<dbReference type="InterPro" id="IPR027417">
    <property type="entry name" value="P-loop_NTPase"/>
</dbReference>
<evidence type="ECO:0000313" key="3">
    <source>
        <dbReference type="EMBL" id="VAW17949.1"/>
    </source>
</evidence>
<feature type="domain" description="AAA" evidence="1">
    <location>
        <begin position="18"/>
        <end position="134"/>
    </location>
</feature>
<organism evidence="3">
    <name type="scientific">hydrothermal vent metagenome</name>
    <dbReference type="NCBI Taxonomy" id="652676"/>
    <lineage>
        <taxon>unclassified sequences</taxon>
        <taxon>metagenomes</taxon>
        <taxon>ecological metagenomes</taxon>
    </lineage>
</organism>
<dbReference type="SUPFAM" id="SSF52540">
    <property type="entry name" value="P-loop containing nucleoside triphosphate hydrolases"/>
    <property type="match status" value="1"/>
</dbReference>
<feature type="domain" description="DUF4143" evidence="2">
    <location>
        <begin position="174"/>
        <end position="262"/>
    </location>
</feature>
<evidence type="ECO:0008006" key="4">
    <source>
        <dbReference type="Google" id="ProtNLM"/>
    </source>
</evidence>
<proteinExistence type="predicted"/>
<dbReference type="Pfam" id="PF13635">
    <property type="entry name" value="DUF4143"/>
    <property type="match status" value="1"/>
</dbReference>
<dbReference type="InterPro" id="IPR025420">
    <property type="entry name" value="DUF4143"/>
</dbReference>